<proteinExistence type="inferred from homology"/>
<evidence type="ECO:0000256" key="1">
    <source>
        <dbReference type="ARBA" id="ARBA00006865"/>
    </source>
</evidence>
<protein>
    <submittedName>
        <fullName evidence="4">Family 16 glycosylhydrolase</fullName>
    </submittedName>
</protein>
<dbReference type="PANTHER" id="PTHR10963">
    <property type="entry name" value="GLYCOSYL HYDROLASE-RELATED"/>
    <property type="match status" value="1"/>
</dbReference>
<dbReference type="Proteomes" id="UP000384372">
    <property type="component" value="Unassembled WGS sequence"/>
</dbReference>
<dbReference type="Gene3D" id="2.60.40.10">
    <property type="entry name" value="Immunoglobulins"/>
    <property type="match status" value="1"/>
</dbReference>
<dbReference type="EMBL" id="VZAD01000072">
    <property type="protein sequence ID" value="MQP12178.1"/>
    <property type="molecule type" value="Genomic_DNA"/>
</dbReference>
<gene>
    <name evidence="4" type="ORF">F7D20_09470</name>
</gene>
<keyword evidence="4" id="KW-0378">Hydrolase</keyword>
<dbReference type="CDD" id="cd08023">
    <property type="entry name" value="GH16_laminarinase_like"/>
    <property type="match status" value="1"/>
</dbReference>
<evidence type="ECO:0000313" key="5">
    <source>
        <dbReference type="Proteomes" id="UP000384372"/>
    </source>
</evidence>
<organism evidence="4 5">
    <name type="scientific">Segatella copri</name>
    <dbReference type="NCBI Taxonomy" id="165179"/>
    <lineage>
        <taxon>Bacteria</taxon>
        <taxon>Pseudomonadati</taxon>
        <taxon>Bacteroidota</taxon>
        <taxon>Bacteroidia</taxon>
        <taxon>Bacteroidales</taxon>
        <taxon>Prevotellaceae</taxon>
        <taxon>Segatella</taxon>
    </lineage>
</organism>
<dbReference type="Gene3D" id="2.60.120.200">
    <property type="match status" value="1"/>
</dbReference>
<dbReference type="GO" id="GO:0004553">
    <property type="term" value="F:hydrolase activity, hydrolyzing O-glycosyl compounds"/>
    <property type="evidence" value="ECO:0007669"/>
    <property type="project" value="InterPro"/>
</dbReference>
<dbReference type="InterPro" id="IPR024361">
    <property type="entry name" value="BACON"/>
</dbReference>
<keyword evidence="5" id="KW-1185">Reference proteome</keyword>
<evidence type="ECO:0000259" key="3">
    <source>
        <dbReference type="PROSITE" id="PS51762"/>
    </source>
</evidence>
<evidence type="ECO:0000313" key="4">
    <source>
        <dbReference type="EMBL" id="MQP12178.1"/>
    </source>
</evidence>
<dbReference type="CDD" id="cd14948">
    <property type="entry name" value="BACON"/>
    <property type="match status" value="1"/>
</dbReference>
<dbReference type="PROSITE" id="PS51762">
    <property type="entry name" value="GH16_2"/>
    <property type="match status" value="1"/>
</dbReference>
<comment type="similarity">
    <text evidence="1">Belongs to the glycosyl hydrolase 16 family.</text>
</comment>
<dbReference type="Pfam" id="PF00722">
    <property type="entry name" value="Glyco_hydro_16"/>
    <property type="match status" value="1"/>
</dbReference>
<comment type="caution">
    <text evidence="4">The sequence shown here is derived from an EMBL/GenBank/DDBJ whole genome shotgun (WGS) entry which is preliminary data.</text>
</comment>
<feature type="chain" id="PRO_5025402154" evidence="2">
    <location>
        <begin position="22"/>
        <end position="358"/>
    </location>
</feature>
<feature type="domain" description="GH16" evidence="3">
    <location>
        <begin position="101"/>
        <end position="358"/>
    </location>
</feature>
<dbReference type="Pfam" id="PF13004">
    <property type="entry name" value="BACON"/>
    <property type="match status" value="1"/>
</dbReference>
<accession>A0A6A7WCX2</accession>
<dbReference type="OrthoDB" id="9809583at2"/>
<sequence length="358" mass="39684">MKKIMIFSAIFAVAISLSACSNNETDISYASAETITLSSTTLNFEKEGGTQTAEVESTHEFAAYSNDSWIKVTPTNPVGKKATITVTVGENQGAERTGNITIWSGGSRQNITVTQAKGGQNITCPIEGYNLVWNDEFSDNELGPDWTYEIKPAGWVNNELQNYVREDQVAQVSNGTLKINLLDDGGTIKSARLYARESTGWKYGYIEASIKLPKGKGTWPAFWMMPVNWQQWPGDGEIDIMESVGYDPDVVVSTIHCTKYNNTGTDIESARRKIDNSQTEFHTYGMEWTAEYMTFYVDGEKLLTYRNDGSGKEAWPFDAAFYPILNLAWGGAWGGGQGVDPSCLPATMEVDYVRVFQK</sequence>
<dbReference type="PROSITE" id="PS51257">
    <property type="entry name" value="PROKAR_LIPOPROTEIN"/>
    <property type="match status" value="1"/>
</dbReference>
<dbReference type="SUPFAM" id="SSF49899">
    <property type="entry name" value="Concanavalin A-like lectins/glucanases"/>
    <property type="match status" value="1"/>
</dbReference>
<dbReference type="InterPro" id="IPR013320">
    <property type="entry name" value="ConA-like_dom_sf"/>
</dbReference>
<evidence type="ECO:0000256" key="2">
    <source>
        <dbReference type="SAM" id="SignalP"/>
    </source>
</evidence>
<dbReference type="InterPro" id="IPR000757">
    <property type="entry name" value="Beta-glucanase-like"/>
</dbReference>
<dbReference type="InterPro" id="IPR050546">
    <property type="entry name" value="Glycosyl_Hydrlase_16"/>
</dbReference>
<dbReference type="AlphaFoldDB" id="A0A6A7WCX2"/>
<dbReference type="InterPro" id="IPR013783">
    <property type="entry name" value="Ig-like_fold"/>
</dbReference>
<dbReference type="PANTHER" id="PTHR10963:SF55">
    <property type="entry name" value="GLYCOSIDE HYDROLASE FAMILY 16 PROTEIN"/>
    <property type="match status" value="1"/>
</dbReference>
<feature type="signal peptide" evidence="2">
    <location>
        <begin position="1"/>
        <end position="21"/>
    </location>
</feature>
<dbReference type="GO" id="GO:0005975">
    <property type="term" value="P:carbohydrate metabolic process"/>
    <property type="evidence" value="ECO:0007669"/>
    <property type="project" value="InterPro"/>
</dbReference>
<keyword evidence="2" id="KW-0732">Signal</keyword>
<reference evidence="4 5" key="1">
    <citation type="submission" date="2019-09" db="EMBL/GenBank/DDBJ databases">
        <title>Distinct polysaccharide growth profiles of human intestinal Prevotella copri isolates.</title>
        <authorList>
            <person name="Fehlner-Peach H."/>
            <person name="Magnabosco C."/>
            <person name="Raghavan V."/>
            <person name="Scher J.U."/>
            <person name="Tett A."/>
            <person name="Cox L.M."/>
            <person name="Gottsegen C."/>
            <person name="Watters A."/>
            <person name="Wiltshire- Gordon J.D."/>
            <person name="Segata N."/>
            <person name="Bonneau R."/>
            <person name="Littman D.R."/>
        </authorList>
    </citation>
    <scope>NUCLEOTIDE SEQUENCE [LARGE SCALE GENOMIC DNA]</scope>
    <source>
        <strain evidence="5">iAQ1173</strain>
    </source>
</reference>
<name>A0A6A7WCX2_9BACT</name>